<feature type="compositionally biased region" description="Low complexity" evidence="1">
    <location>
        <begin position="34"/>
        <end position="44"/>
    </location>
</feature>
<keyword evidence="3" id="KW-1185">Reference proteome</keyword>
<dbReference type="RefSeq" id="XP_008088853.1">
    <property type="nucleotide sequence ID" value="XM_008090662.1"/>
</dbReference>
<sequence length="65" mass="7002">MLIQTTTCCDTMPIIYQRAHSRLAKVISCSNGEPAAPAAPAAPAVESMGEEKKDELYGQKRPPID</sequence>
<evidence type="ECO:0000313" key="3">
    <source>
        <dbReference type="Proteomes" id="UP000016922"/>
    </source>
</evidence>
<proteinExistence type="predicted"/>
<protein>
    <submittedName>
        <fullName evidence="2">Uncharacterized protein</fullName>
    </submittedName>
</protein>
<dbReference type="AlphaFoldDB" id="S3CFT6"/>
<dbReference type="KEGG" id="glz:GLAREA_08618"/>
<dbReference type="Proteomes" id="UP000016922">
    <property type="component" value="Unassembled WGS sequence"/>
</dbReference>
<dbReference type="EMBL" id="KE145373">
    <property type="protein sequence ID" value="EPE24765.1"/>
    <property type="molecule type" value="Genomic_DNA"/>
</dbReference>
<evidence type="ECO:0000256" key="1">
    <source>
        <dbReference type="SAM" id="MobiDB-lite"/>
    </source>
</evidence>
<reference evidence="2 3" key="1">
    <citation type="journal article" date="2013" name="BMC Genomics">
        <title>Genomics-driven discovery of the pneumocandin biosynthetic gene cluster in the fungus Glarea lozoyensis.</title>
        <authorList>
            <person name="Chen L."/>
            <person name="Yue Q."/>
            <person name="Zhang X."/>
            <person name="Xiang M."/>
            <person name="Wang C."/>
            <person name="Li S."/>
            <person name="Che Y."/>
            <person name="Ortiz-Lopez F.J."/>
            <person name="Bills G.F."/>
            <person name="Liu X."/>
            <person name="An Z."/>
        </authorList>
    </citation>
    <scope>NUCLEOTIDE SEQUENCE [LARGE SCALE GENOMIC DNA]</scope>
    <source>
        <strain evidence="3">ATCC 20868 / MF5171</strain>
    </source>
</reference>
<feature type="compositionally biased region" description="Basic and acidic residues" evidence="1">
    <location>
        <begin position="49"/>
        <end position="65"/>
    </location>
</feature>
<name>S3CFT6_GLAL2</name>
<dbReference type="HOGENOM" id="CLU_2849872_0_0_1"/>
<feature type="region of interest" description="Disordered" evidence="1">
    <location>
        <begin position="32"/>
        <end position="65"/>
    </location>
</feature>
<gene>
    <name evidence="2" type="ORF">GLAREA_08618</name>
</gene>
<evidence type="ECO:0000313" key="2">
    <source>
        <dbReference type="EMBL" id="EPE24765.1"/>
    </source>
</evidence>
<dbReference type="GeneID" id="19467666"/>
<accession>S3CFT6</accession>
<organism evidence="2 3">
    <name type="scientific">Glarea lozoyensis (strain ATCC 20868 / MF5171)</name>
    <dbReference type="NCBI Taxonomy" id="1116229"/>
    <lineage>
        <taxon>Eukaryota</taxon>
        <taxon>Fungi</taxon>
        <taxon>Dikarya</taxon>
        <taxon>Ascomycota</taxon>
        <taxon>Pezizomycotina</taxon>
        <taxon>Leotiomycetes</taxon>
        <taxon>Helotiales</taxon>
        <taxon>Helotiaceae</taxon>
        <taxon>Glarea</taxon>
    </lineage>
</organism>